<gene>
    <name evidence="1" type="ORF">J2X78_004696</name>
</gene>
<name>A0ACC6L418_9SPHI</name>
<dbReference type="Proteomes" id="UP001246858">
    <property type="component" value="Unassembled WGS sequence"/>
</dbReference>
<keyword evidence="2" id="KW-1185">Reference proteome</keyword>
<organism evidence="1 2">
    <name type="scientific">Pedobacter africanus</name>
    <dbReference type="NCBI Taxonomy" id="151894"/>
    <lineage>
        <taxon>Bacteria</taxon>
        <taxon>Pseudomonadati</taxon>
        <taxon>Bacteroidota</taxon>
        <taxon>Sphingobacteriia</taxon>
        <taxon>Sphingobacteriales</taxon>
        <taxon>Sphingobacteriaceae</taxon>
        <taxon>Pedobacter</taxon>
    </lineage>
</organism>
<evidence type="ECO:0000313" key="1">
    <source>
        <dbReference type="EMBL" id="MDR6786104.1"/>
    </source>
</evidence>
<sequence length="161" mass="17814">MRGIPKLRTSAPSEKELINREKFAYVQAWLQPLTDFLRVGFQDYNPNFQGFVAAKSYNSKNAVIGFSPYFQIDPTLTVVSYGDMKQPAGAFAIAEGANIISFNWSGGNFVYNDRAMLLVYDITGGTATFNTASEKANSGHATLKLDETYAGKHVDVYLTFI</sequence>
<accession>A0ACC6L418</accession>
<evidence type="ECO:0000313" key="2">
    <source>
        <dbReference type="Proteomes" id="UP001246858"/>
    </source>
</evidence>
<reference evidence="1" key="1">
    <citation type="submission" date="2023-07" db="EMBL/GenBank/DDBJ databases">
        <title>Sorghum-associated microbial communities from plants grown in Nebraska, USA.</title>
        <authorList>
            <person name="Schachtman D."/>
        </authorList>
    </citation>
    <scope>NUCLEOTIDE SEQUENCE</scope>
    <source>
        <strain evidence="1">2697</strain>
    </source>
</reference>
<proteinExistence type="predicted"/>
<dbReference type="EMBL" id="JAVDTF010000005">
    <property type="protein sequence ID" value="MDR6786104.1"/>
    <property type="molecule type" value="Genomic_DNA"/>
</dbReference>
<comment type="caution">
    <text evidence="1">The sequence shown here is derived from an EMBL/GenBank/DDBJ whole genome shotgun (WGS) entry which is preliminary data.</text>
</comment>
<protein>
    <submittedName>
        <fullName evidence="1">Uncharacterized protein</fullName>
    </submittedName>
</protein>